<feature type="signal peptide" evidence="1">
    <location>
        <begin position="1"/>
        <end position="30"/>
    </location>
</feature>
<accession>A0ABM7S7Q7</accession>
<dbReference type="InterPro" id="IPR036378">
    <property type="entry name" value="FAS1_dom_sf"/>
</dbReference>
<dbReference type="Gene3D" id="2.30.180.10">
    <property type="entry name" value="FAS1 domain"/>
    <property type="match status" value="1"/>
</dbReference>
<dbReference type="InterPro" id="IPR050904">
    <property type="entry name" value="Adhesion/Biosynth-related"/>
</dbReference>
<dbReference type="SUPFAM" id="SSF82153">
    <property type="entry name" value="FAS1 domain"/>
    <property type="match status" value="1"/>
</dbReference>
<organism evidence="3 4">
    <name type="scientific">Flavobacterium okayamense</name>
    <dbReference type="NCBI Taxonomy" id="2830782"/>
    <lineage>
        <taxon>Bacteria</taxon>
        <taxon>Pseudomonadati</taxon>
        <taxon>Bacteroidota</taxon>
        <taxon>Flavobacteriia</taxon>
        <taxon>Flavobacteriales</taxon>
        <taxon>Flavobacteriaceae</taxon>
        <taxon>Flavobacterium</taxon>
    </lineage>
</organism>
<gene>
    <name evidence="3" type="ORF">KK2020170_23070</name>
</gene>
<dbReference type="SMART" id="SM00554">
    <property type="entry name" value="FAS1"/>
    <property type="match status" value="1"/>
</dbReference>
<keyword evidence="1" id="KW-0732">Signal</keyword>
<dbReference type="PANTHER" id="PTHR10900">
    <property type="entry name" value="PERIOSTIN-RELATED"/>
    <property type="match status" value="1"/>
</dbReference>
<keyword evidence="4" id="KW-1185">Reference proteome</keyword>
<dbReference type="Proteomes" id="UP000825258">
    <property type="component" value="Chromosome"/>
</dbReference>
<reference evidence="3 4" key="1">
    <citation type="submission" date="2021-06" db="EMBL/GenBank/DDBJ databases">
        <title>Whole genome sequences of Flavobacterium sp. KK2020170 and assembly.</title>
        <authorList>
            <person name="Kitahara K."/>
            <person name="Miyoshi S."/>
            <person name="Uesaka K."/>
        </authorList>
    </citation>
    <scope>NUCLEOTIDE SEQUENCE [LARGE SCALE GENOMIC DNA]</scope>
    <source>
        <strain evidence="3 4">KK2020170</strain>
    </source>
</reference>
<protein>
    <submittedName>
        <fullName evidence="3">Fasciclin</fullName>
    </submittedName>
</protein>
<dbReference type="EMBL" id="AP024749">
    <property type="protein sequence ID" value="BCY29439.1"/>
    <property type="molecule type" value="Genomic_DNA"/>
</dbReference>
<sequence>MIKLNIMKTNKILATLLVVTTLFLGTQMNAQSKEKTVEVGGAPMYPTKNIVENAVNSKDHTTLVAAVKAAGLVEALSSDGPFTVFAPTNSAFDKLPKGTVETLLKPENKEMLQTILKYHVAAGNWSAKDIMGAIKKGNGKYSFKTLSGGTLTAWMKGKDVYITDENGNNSKVTIADVFQKNGVIHVVDTVVLPKM</sequence>
<evidence type="ECO:0000313" key="4">
    <source>
        <dbReference type="Proteomes" id="UP000825258"/>
    </source>
</evidence>
<dbReference type="Pfam" id="PF02469">
    <property type="entry name" value="Fasciclin"/>
    <property type="match status" value="1"/>
</dbReference>
<dbReference type="PANTHER" id="PTHR10900:SF77">
    <property type="entry name" value="FI19380P1"/>
    <property type="match status" value="1"/>
</dbReference>
<feature type="domain" description="FAS1" evidence="2">
    <location>
        <begin position="47"/>
        <end position="191"/>
    </location>
</feature>
<name>A0ABM7S7Q7_9FLAO</name>
<feature type="chain" id="PRO_5046372668" evidence="1">
    <location>
        <begin position="31"/>
        <end position="195"/>
    </location>
</feature>
<dbReference type="InterPro" id="IPR000782">
    <property type="entry name" value="FAS1_domain"/>
</dbReference>
<evidence type="ECO:0000256" key="1">
    <source>
        <dbReference type="SAM" id="SignalP"/>
    </source>
</evidence>
<dbReference type="PROSITE" id="PS50213">
    <property type="entry name" value="FAS1"/>
    <property type="match status" value="1"/>
</dbReference>
<evidence type="ECO:0000313" key="3">
    <source>
        <dbReference type="EMBL" id="BCY29439.1"/>
    </source>
</evidence>
<proteinExistence type="predicted"/>
<evidence type="ECO:0000259" key="2">
    <source>
        <dbReference type="PROSITE" id="PS50213"/>
    </source>
</evidence>